<evidence type="ECO:0000256" key="1">
    <source>
        <dbReference type="ARBA" id="ARBA00009753"/>
    </source>
</evidence>
<dbReference type="InterPro" id="IPR018247">
    <property type="entry name" value="EF_Hand_1_Ca_BS"/>
</dbReference>
<dbReference type="EMBL" id="VXAU01003269">
    <property type="protein sequence ID" value="NXK92422.1"/>
    <property type="molecule type" value="Genomic_DNA"/>
</dbReference>
<evidence type="ECO:0000256" key="6">
    <source>
        <dbReference type="PIRSR" id="PIRSR608080-1"/>
    </source>
</evidence>
<evidence type="ECO:0000313" key="9">
    <source>
        <dbReference type="EMBL" id="NXK92422.1"/>
    </source>
</evidence>
<feature type="binding site" evidence="6">
    <location>
        <position position="73"/>
    </location>
    <ligand>
        <name>Ca(2+)</name>
        <dbReference type="ChEBI" id="CHEBI:29108"/>
        <label>1</label>
    </ligand>
</feature>
<gene>
    <name evidence="9" type="primary">Prvt_1</name>
    <name evidence="9" type="ORF">FORRUF_R03256</name>
</gene>
<dbReference type="AlphaFoldDB" id="A0A7L0NID8"/>
<feature type="non-terminal residue" evidence="9">
    <location>
        <position position="1"/>
    </location>
</feature>
<feature type="non-terminal residue" evidence="9">
    <location>
        <position position="81"/>
    </location>
</feature>
<dbReference type="Gene3D" id="1.10.238.10">
    <property type="entry name" value="EF-hand"/>
    <property type="match status" value="1"/>
</dbReference>
<accession>A0A7L0NID8</accession>
<dbReference type="SUPFAM" id="SSF47473">
    <property type="entry name" value="EF-hand"/>
    <property type="match status" value="1"/>
</dbReference>
<feature type="domain" description="EF-hand" evidence="8">
    <location>
        <begin position="58"/>
        <end position="81"/>
    </location>
</feature>
<dbReference type="PANTHER" id="PTHR11653:SF12">
    <property type="entry name" value="PARVALBUMIN"/>
    <property type="match status" value="1"/>
</dbReference>
<dbReference type="InterPro" id="IPR002048">
    <property type="entry name" value="EF_hand_dom"/>
</dbReference>
<feature type="domain" description="EF-hand" evidence="8">
    <location>
        <begin position="19"/>
        <end position="54"/>
    </location>
</feature>
<dbReference type="PROSITE" id="PS00018">
    <property type="entry name" value="EF_HAND_1"/>
    <property type="match status" value="1"/>
</dbReference>
<dbReference type="GO" id="GO:0005737">
    <property type="term" value="C:cytoplasm"/>
    <property type="evidence" value="ECO:0007669"/>
    <property type="project" value="TreeGrafter"/>
</dbReference>
<organism evidence="9 10">
    <name type="scientific">Formicarius rufipectus</name>
    <dbReference type="NCBI Taxonomy" id="1118560"/>
    <lineage>
        <taxon>Eukaryota</taxon>
        <taxon>Metazoa</taxon>
        <taxon>Chordata</taxon>
        <taxon>Craniata</taxon>
        <taxon>Vertebrata</taxon>
        <taxon>Euteleostomi</taxon>
        <taxon>Archelosauria</taxon>
        <taxon>Archosauria</taxon>
        <taxon>Dinosauria</taxon>
        <taxon>Saurischia</taxon>
        <taxon>Theropoda</taxon>
        <taxon>Coelurosauria</taxon>
        <taxon>Aves</taxon>
        <taxon>Neognathae</taxon>
        <taxon>Neoaves</taxon>
        <taxon>Telluraves</taxon>
        <taxon>Australaves</taxon>
        <taxon>Passeriformes</taxon>
        <taxon>Formicariidae</taxon>
        <taxon>Formicarius</taxon>
    </lineage>
</organism>
<dbReference type="GO" id="GO:0005509">
    <property type="term" value="F:calcium ion binding"/>
    <property type="evidence" value="ECO:0007669"/>
    <property type="project" value="UniProtKB-UniRule"/>
</dbReference>
<keyword evidence="2 6" id="KW-0479">Metal-binding</keyword>
<feature type="binding site" evidence="6">
    <location>
        <position position="36"/>
    </location>
    <ligand>
        <name>Ca(2+)</name>
        <dbReference type="ChEBI" id="CHEBI:29108"/>
        <label>1</label>
    </ligand>
</feature>
<name>A0A7L0NID8_9PASS</name>
<sequence length="81" mass="8999">AADSFDCRTFFATVGLNSKSEDQLFKIFRVLDHSESGFIEEEELSIFLKHFSDSARALTEAEVKAFLEAGDYDGDGKIGLD</sequence>
<dbReference type="PANTHER" id="PTHR11653">
    <property type="entry name" value="PARVALBUMIN ALPHA"/>
    <property type="match status" value="1"/>
</dbReference>
<dbReference type="OrthoDB" id="26525at2759"/>
<feature type="binding site" evidence="6">
    <location>
        <position position="71"/>
    </location>
    <ligand>
        <name>Ca(2+)</name>
        <dbReference type="ChEBI" id="CHEBI:29108"/>
        <label>1</label>
    </ligand>
</feature>
<evidence type="ECO:0000256" key="2">
    <source>
        <dbReference type="ARBA" id="ARBA00022723"/>
    </source>
</evidence>
<keyword evidence="4" id="KW-0514">Muscle protein</keyword>
<feature type="binding site" evidence="6">
    <location>
        <position position="32"/>
    </location>
    <ligand>
        <name>Ca(2+)</name>
        <dbReference type="ChEBI" id="CHEBI:29108"/>
        <label>1</label>
    </ligand>
</feature>
<evidence type="ECO:0000256" key="3">
    <source>
        <dbReference type="ARBA" id="ARBA00022837"/>
    </source>
</evidence>
<dbReference type="InterPro" id="IPR011992">
    <property type="entry name" value="EF-hand-dom_pair"/>
</dbReference>
<dbReference type="Pfam" id="PF13499">
    <property type="entry name" value="EF-hand_7"/>
    <property type="match status" value="1"/>
</dbReference>
<dbReference type="PRINTS" id="PR01697">
    <property type="entry name" value="PARVALBUMIN"/>
</dbReference>
<evidence type="ECO:0000313" key="10">
    <source>
        <dbReference type="Proteomes" id="UP000520463"/>
    </source>
</evidence>
<evidence type="ECO:0000256" key="4">
    <source>
        <dbReference type="ARBA" id="ARBA00023179"/>
    </source>
</evidence>
<feature type="binding site" evidence="6">
    <location>
        <position position="38"/>
    </location>
    <ligand>
        <name>Ca(2+)</name>
        <dbReference type="ChEBI" id="CHEBI:29108"/>
        <label>1</label>
    </ligand>
</feature>
<feature type="binding site" evidence="6">
    <location>
        <position position="77"/>
    </location>
    <ligand>
        <name>Ca(2+)</name>
        <dbReference type="ChEBI" id="CHEBI:29108"/>
        <label>1</label>
    </ligand>
</feature>
<proteinExistence type="inferred from homology"/>
<feature type="binding site" evidence="6">
    <location>
        <position position="75"/>
    </location>
    <ligand>
        <name>Ca(2+)</name>
        <dbReference type="ChEBI" id="CHEBI:29108"/>
        <label>1</label>
    </ligand>
</feature>
<feature type="binding site" evidence="6">
    <location>
        <position position="43"/>
    </location>
    <ligand>
        <name>Ca(2+)</name>
        <dbReference type="ChEBI" id="CHEBI:29108"/>
        <label>1</label>
    </ligand>
</feature>
<comment type="similarity">
    <text evidence="1 7">Belongs to the parvalbumin family.</text>
</comment>
<keyword evidence="10" id="KW-1185">Reference proteome</keyword>
<comment type="function">
    <text evidence="5 7">In muscle, parvalbumin is thought to be involved in relaxation after contraction. It binds two calcium ions.</text>
</comment>
<evidence type="ECO:0000256" key="7">
    <source>
        <dbReference type="RuleBase" id="RU368048"/>
    </source>
</evidence>
<evidence type="ECO:0000259" key="8">
    <source>
        <dbReference type="PROSITE" id="PS50222"/>
    </source>
</evidence>
<comment type="caution">
    <text evidence="9">The sequence shown here is derived from an EMBL/GenBank/DDBJ whole genome shotgun (WGS) entry which is preliminary data.</text>
</comment>
<evidence type="ECO:0000256" key="5">
    <source>
        <dbReference type="ARBA" id="ARBA00025308"/>
    </source>
</evidence>
<dbReference type="InterPro" id="IPR008080">
    <property type="entry name" value="Parvalbumin"/>
</dbReference>
<dbReference type="PROSITE" id="PS50222">
    <property type="entry name" value="EF_HAND_2"/>
    <property type="match status" value="2"/>
</dbReference>
<keyword evidence="3 6" id="KW-0106">Calcium</keyword>
<protein>
    <recommendedName>
        <fullName evidence="7">Parvalbumin</fullName>
    </recommendedName>
</protein>
<reference evidence="9 10" key="1">
    <citation type="submission" date="2019-09" db="EMBL/GenBank/DDBJ databases">
        <title>Bird 10,000 Genomes (B10K) Project - Family phase.</title>
        <authorList>
            <person name="Zhang G."/>
        </authorList>
    </citation>
    <scope>NUCLEOTIDE SEQUENCE [LARGE SCALE GENOMIC DNA]</scope>
    <source>
        <strain evidence="9">B10K-DU-001-43</strain>
        <tissue evidence="9">Muscle</tissue>
    </source>
</reference>
<dbReference type="Proteomes" id="UP000520463">
    <property type="component" value="Unassembled WGS sequence"/>
</dbReference>